<name>A0A9P4IIZ6_9PEZI</name>
<comment type="similarity">
    <text evidence="1">Belongs to the isochorismatase family.</text>
</comment>
<protein>
    <submittedName>
        <fullName evidence="3">Isochorismatase domain-containing protein 2A, mitochondrial</fullName>
    </submittedName>
</protein>
<dbReference type="PANTHER" id="PTHR14119">
    <property type="entry name" value="HYDROLASE"/>
    <property type="match status" value="1"/>
</dbReference>
<dbReference type="Proteomes" id="UP000799772">
    <property type="component" value="Unassembled WGS sequence"/>
</dbReference>
<evidence type="ECO:0000313" key="3">
    <source>
        <dbReference type="EMBL" id="KAF2100492.1"/>
    </source>
</evidence>
<evidence type="ECO:0000256" key="1">
    <source>
        <dbReference type="ARBA" id="ARBA00006336"/>
    </source>
</evidence>
<dbReference type="AlphaFoldDB" id="A0A9P4IIZ6"/>
<dbReference type="InterPro" id="IPR036380">
    <property type="entry name" value="Isochorismatase-like_sf"/>
</dbReference>
<proteinExistence type="inferred from homology"/>
<dbReference type="OrthoDB" id="269496at2759"/>
<dbReference type="Gene3D" id="3.40.50.850">
    <property type="entry name" value="Isochorismatase-like"/>
    <property type="match status" value="1"/>
</dbReference>
<dbReference type="EMBL" id="ML978124">
    <property type="protein sequence ID" value="KAF2100492.1"/>
    <property type="molecule type" value="Genomic_DNA"/>
</dbReference>
<comment type="caution">
    <text evidence="3">The sequence shown here is derived from an EMBL/GenBank/DDBJ whole genome shotgun (WGS) entry which is preliminary data.</text>
</comment>
<keyword evidence="4" id="KW-1185">Reference proteome</keyword>
<gene>
    <name evidence="3" type="ORF">NA57DRAFT_54576</name>
</gene>
<dbReference type="PANTHER" id="PTHR14119:SF3">
    <property type="entry name" value="ISOCHORISMATASE DOMAIN-CONTAINING PROTEIN 2"/>
    <property type="match status" value="1"/>
</dbReference>
<dbReference type="InterPro" id="IPR050993">
    <property type="entry name" value="Isochorismatase_domain"/>
</dbReference>
<dbReference type="SUPFAM" id="SSF52499">
    <property type="entry name" value="Isochorismatase-like hydrolases"/>
    <property type="match status" value="1"/>
</dbReference>
<evidence type="ECO:0000313" key="4">
    <source>
        <dbReference type="Proteomes" id="UP000799772"/>
    </source>
</evidence>
<dbReference type="Pfam" id="PF00857">
    <property type="entry name" value="Isochorismatase"/>
    <property type="match status" value="1"/>
</dbReference>
<evidence type="ECO:0000259" key="2">
    <source>
        <dbReference type="Pfam" id="PF00857"/>
    </source>
</evidence>
<feature type="domain" description="Isochorismatase-like" evidence="2">
    <location>
        <begin position="10"/>
        <end position="165"/>
    </location>
</feature>
<sequence>MAKRRILNPALFICDLQEKFRPAIYEYPRVIATTQKMLRAASILSIPVLATTQQRAKLGETCSELGLDSDGPNGIKTLVHSDKSKFSMWTPEVRNALGRQPNQRYSAVIVGIESHICVTQTALDLMAAGHKVYVLADGVSSCNKEEVPVALARLRAEGATVTTSESWLYECMGDAGIEEFRAIAGLVKETKQSTTESLQALCRI</sequence>
<organism evidence="3 4">
    <name type="scientific">Rhizodiscina lignyota</name>
    <dbReference type="NCBI Taxonomy" id="1504668"/>
    <lineage>
        <taxon>Eukaryota</taxon>
        <taxon>Fungi</taxon>
        <taxon>Dikarya</taxon>
        <taxon>Ascomycota</taxon>
        <taxon>Pezizomycotina</taxon>
        <taxon>Dothideomycetes</taxon>
        <taxon>Pleosporomycetidae</taxon>
        <taxon>Aulographales</taxon>
        <taxon>Rhizodiscinaceae</taxon>
        <taxon>Rhizodiscina</taxon>
    </lineage>
</organism>
<accession>A0A9P4IIZ6</accession>
<dbReference type="InterPro" id="IPR000868">
    <property type="entry name" value="Isochorismatase-like_dom"/>
</dbReference>
<reference evidence="3" key="1">
    <citation type="journal article" date="2020" name="Stud. Mycol.">
        <title>101 Dothideomycetes genomes: a test case for predicting lifestyles and emergence of pathogens.</title>
        <authorList>
            <person name="Haridas S."/>
            <person name="Albert R."/>
            <person name="Binder M."/>
            <person name="Bloem J."/>
            <person name="Labutti K."/>
            <person name="Salamov A."/>
            <person name="Andreopoulos B."/>
            <person name="Baker S."/>
            <person name="Barry K."/>
            <person name="Bills G."/>
            <person name="Bluhm B."/>
            <person name="Cannon C."/>
            <person name="Castanera R."/>
            <person name="Culley D."/>
            <person name="Daum C."/>
            <person name="Ezra D."/>
            <person name="Gonzalez J."/>
            <person name="Henrissat B."/>
            <person name="Kuo A."/>
            <person name="Liang C."/>
            <person name="Lipzen A."/>
            <person name="Lutzoni F."/>
            <person name="Magnuson J."/>
            <person name="Mondo S."/>
            <person name="Nolan M."/>
            <person name="Ohm R."/>
            <person name="Pangilinan J."/>
            <person name="Park H.-J."/>
            <person name="Ramirez L."/>
            <person name="Alfaro M."/>
            <person name="Sun H."/>
            <person name="Tritt A."/>
            <person name="Yoshinaga Y."/>
            <person name="Zwiers L.-H."/>
            <person name="Turgeon B."/>
            <person name="Goodwin S."/>
            <person name="Spatafora J."/>
            <person name="Crous P."/>
            <person name="Grigoriev I."/>
        </authorList>
    </citation>
    <scope>NUCLEOTIDE SEQUENCE</scope>
    <source>
        <strain evidence="3">CBS 133067</strain>
    </source>
</reference>